<evidence type="ECO:0000313" key="2">
    <source>
        <dbReference type="Proteomes" id="UP000002457"/>
    </source>
</evidence>
<dbReference type="AlphaFoldDB" id="B8GEC8"/>
<organism evidence="1 2">
    <name type="scientific">Methanosphaerula palustris (strain ATCC BAA-1556 / DSM 19958 / E1-9c)</name>
    <dbReference type="NCBI Taxonomy" id="521011"/>
    <lineage>
        <taxon>Archaea</taxon>
        <taxon>Methanobacteriati</taxon>
        <taxon>Methanobacteriota</taxon>
        <taxon>Stenosarchaea group</taxon>
        <taxon>Methanomicrobia</taxon>
        <taxon>Methanomicrobiales</taxon>
        <taxon>Methanoregulaceae</taxon>
        <taxon>Methanosphaerula</taxon>
    </lineage>
</organism>
<dbReference type="KEGG" id="mpl:Mpal_2346"/>
<dbReference type="EMBL" id="CP001338">
    <property type="protein sequence ID" value="ACL17629.1"/>
    <property type="molecule type" value="Genomic_DNA"/>
</dbReference>
<evidence type="ECO:0000313" key="1">
    <source>
        <dbReference type="EMBL" id="ACL17629.1"/>
    </source>
</evidence>
<gene>
    <name evidence="1" type="ordered locus">Mpal_2346</name>
</gene>
<reference evidence="1 2" key="1">
    <citation type="journal article" date="2015" name="Genome Announc.">
        <title>Complete Genome Sequence of Methanosphaerula palustris E1-9CT, a Hydrogenotrophic Methanogen Isolated from a Minerotrophic Fen Peatland.</title>
        <authorList>
            <person name="Cadillo-Quiroz H."/>
            <person name="Browne P."/>
            <person name="Kyrpides N."/>
            <person name="Woyke T."/>
            <person name="Goodwin L."/>
            <person name="Detter C."/>
            <person name="Yavitt J.B."/>
            <person name="Zinder S.H."/>
        </authorList>
    </citation>
    <scope>NUCLEOTIDE SEQUENCE [LARGE SCALE GENOMIC DNA]</scope>
    <source>
        <strain evidence="2">ATCC BAA-1556 / DSM 19958 / E1-9c</strain>
    </source>
</reference>
<accession>B8GEC8</accession>
<protein>
    <submittedName>
        <fullName evidence="1">Uncharacterized protein</fullName>
    </submittedName>
</protein>
<dbReference type="HOGENOM" id="CLU_2629772_0_0_2"/>
<keyword evidence="2" id="KW-1185">Reference proteome</keyword>
<proteinExistence type="predicted"/>
<name>B8GEC8_METPE</name>
<dbReference type="STRING" id="521011.Mpal_2346"/>
<sequence>MLIIPWYTPGSAAAGITGFQGGRAGFPVVAGAFQMLLTTRTGVQGSGFSLVAGIDCILVNWLRVFWHRFTNRTTAAR</sequence>
<dbReference type="Proteomes" id="UP000002457">
    <property type="component" value="Chromosome"/>
</dbReference>